<reference evidence="2 3" key="1">
    <citation type="submission" date="2024-09" db="EMBL/GenBank/DDBJ databases">
        <title>Rethinking Asexuality: The Enigmatic Case of Functional Sexual Genes in Lepraria (Stereocaulaceae).</title>
        <authorList>
            <person name="Doellman M."/>
            <person name="Sun Y."/>
            <person name="Barcenas-Pena A."/>
            <person name="Lumbsch H.T."/>
            <person name="Grewe F."/>
        </authorList>
    </citation>
    <scope>NUCLEOTIDE SEQUENCE [LARGE SCALE GENOMIC DNA]</scope>
    <source>
        <strain evidence="2 3">Grewe 0041</strain>
    </source>
</reference>
<dbReference type="EMBL" id="JBHFEH010000034">
    <property type="protein sequence ID" value="KAL2051509.1"/>
    <property type="molecule type" value="Genomic_DNA"/>
</dbReference>
<dbReference type="Pfam" id="PF01756">
    <property type="entry name" value="ACOX"/>
    <property type="match status" value="1"/>
</dbReference>
<evidence type="ECO:0000259" key="1">
    <source>
        <dbReference type="Pfam" id="PF01756"/>
    </source>
</evidence>
<protein>
    <recommendedName>
        <fullName evidence="1">Acyl-CoA oxidase C-terminal domain-containing protein</fullName>
    </recommendedName>
</protein>
<dbReference type="Proteomes" id="UP001590951">
    <property type="component" value="Unassembled WGS sequence"/>
</dbReference>
<dbReference type="Gene3D" id="1.20.140.10">
    <property type="entry name" value="Butyryl-CoA Dehydrogenase, subunit A, domain 3"/>
    <property type="match status" value="1"/>
</dbReference>
<proteinExistence type="predicted"/>
<gene>
    <name evidence="2" type="ORF">ABVK25_008171</name>
</gene>
<comment type="caution">
    <text evidence="2">The sequence shown here is derived from an EMBL/GenBank/DDBJ whole genome shotgun (WGS) entry which is preliminary data.</text>
</comment>
<sequence length="64" mass="7504">MGAAFDVLGRDEDIVVAFAWCTSFLTFEALKHRDEEENSWNSLLVDFWRLSTAHSQYLIVKNFY</sequence>
<organism evidence="2 3">
    <name type="scientific">Lepraria finkii</name>
    <dbReference type="NCBI Taxonomy" id="1340010"/>
    <lineage>
        <taxon>Eukaryota</taxon>
        <taxon>Fungi</taxon>
        <taxon>Dikarya</taxon>
        <taxon>Ascomycota</taxon>
        <taxon>Pezizomycotina</taxon>
        <taxon>Lecanoromycetes</taxon>
        <taxon>OSLEUM clade</taxon>
        <taxon>Lecanoromycetidae</taxon>
        <taxon>Lecanorales</taxon>
        <taxon>Lecanorineae</taxon>
        <taxon>Stereocaulaceae</taxon>
        <taxon>Lepraria</taxon>
    </lineage>
</organism>
<accession>A0ABR4B0U0</accession>
<name>A0ABR4B0U0_9LECA</name>
<feature type="domain" description="Acyl-CoA oxidase C-terminal" evidence="1">
    <location>
        <begin position="12"/>
        <end position="64"/>
    </location>
</feature>
<dbReference type="InterPro" id="IPR036250">
    <property type="entry name" value="AcylCo_DH-like_C"/>
</dbReference>
<dbReference type="InterPro" id="IPR002655">
    <property type="entry name" value="Acyl-CoA_oxidase_C"/>
</dbReference>
<evidence type="ECO:0000313" key="3">
    <source>
        <dbReference type="Proteomes" id="UP001590951"/>
    </source>
</evidence>
<keyword evidence="3" id="KW-1185">Reference proteome</keyword>
<evidence type="ECO:0000313" key="2">
    <source>
        <dbReference type="EMBL" id="KAL2051509.1"/>
    </source>
</evidence>
<dbReference type="SUPFAM" id="SSF47203">
    <property type="entry name" value="Acyl-CoA dehydrogenase C-terminal domain-like"/>
    <property type="match status" value="1"/>
</dbReference>